<sequence>MTTPHSAKLVKQYVQKFECTGRSLLQTFVTIVAARVFHYSYIIST</sequence>
<name>A0A0E9P6A6_ANGAN</name>
<proteinExistence type="predicted"/>
<dbReference type="EMBL" id="GBXM01108563">
    <property type="protein sequence ID" value="JAH00014.1"/>
    <property type="molecule type" value="Transcribed_RNA"/>
</dbReference>
<reference evidence="1" key="1">
    <citation type="submission" date="2014-11" db="EMBL/GenBank/DDBJ databases">
        <authorList>
            <person name="Amaro Gonzalez C."/>
        </authorList>
    </citation>
    <scope>NUCLEOTIDE SEQUENCE</scope>
</reference>
<accession>A0A0E9P6A6</accession>
<reference evidence="1" key="2">
    <citation type="journal article" date="2015" name="Fish Shellfish Immunol.">
        <title>Early steps in the European eel (Anguilla anguilla)-Vibrio vulnificus interaction in the gills: Role of the RtxA13 toxin.</title>
        <authorList>
            <person name="Callol A."/>
            <person name="Pajuelo D."/>
            <person name="Ebbesson L."/>
            <person name="Teles M."/>
            <person name="MacKenzie S."/>
            <person name="Amaro C."/>
        </authorList>
    </citation>
    <scope>NUCLEOTIDE SEQUENCE</scope>
</reference>
<organism evidence="1">
    <name type="scientific">Anguilla anguilla</name>
    <name type="common">European freshwater eel</name>
    <name type="synonym">Muraena anguilla</name>
    <dbReference type="NCBI Taxonomy" id="7936"/>
    <lineage>
        <taxon>Eukaryota</taxon>
        <taxon>Metazoa</taxon>
        <taxon>Chordata</taxon>
        <taxon>Craniata</taxon>
        <taxon>Vertebrata</taxon>
        <taxon>Euteleostomi</taxon>
        <taxon>Actinopterygii</taxon>
        <taxon>Neopterygii</taxon>
        <taxon>Teleostei</taxon>
        <taxon>Anguilliformes</taxon>
        <taxon>Anguillidae</taxon>
        <taxon>Anguilla</taxon>
    </lineage>
</organism>
<evidence type="ECO:0000313" key="1">
    <source>
        <dbReference type="EMBL" id="JAH00014.1"/>
    </source>
</evidence>
<protein>
    <submittedName>
        <fullName evidence="1">Uncharacterized protein</fullName>
    </submittedName>
</protein>
<dbReference type="AlphaFoldDB" id="A0A0E9P6A6"/>